<proteinExistence type="predicted"/>
<dbReference type="PANTHER" id="PTHR22916">
    <property type="entry name" value="GLYCOSYLTRANSFERASE"/>
    <property type="match status" value="1"/>
</dbReference>
<dbReference type="Gene3D" id="3.90.550.10">
    <property type="entry name" value="Spore Coat Polysaccharide Biosynthesis Protein SpsA, Chain A"/>
    <property type="match status" value="1"/>
</dbReference>
<keyword evidence="2" id="KW-0808">Transferase</keyword>
<dbReference type="PANTHER" id="PTHR22916:SF51">
    <property type="entry name" value="GLYCOSYLTRANSFERASE EPSH-RELATED"/>
    <property type="match status" value="1"/>
</dbReference>
<evidence type="ECO:0000313" key="4">
    <source>
        <dbReference type="EMBL" id="SBV92414.1"/>
    </source>
</evidence>
<organism evidence="4">
    <name type="scientific">uncultured Desulfovibrio sp</name>
    <dbReference type="NCBI Taxonomy" id="167968"/>
    <lineage>
        <taxon>Bacteria</taxon>
        <taxon>Pseudomonadati</taxon>
        <taxon>Thermodesulfobacteriota</taxon>
        <taxon>Desulfovibrionia</taxon>
        <taxon>Desulfovibrionales</taxon>
        <taxon>Desulfovibrionaceae</taxon>
        <taxon>Desulfovibrio</taxon>
        <taxon>environmental samples</taxon>
    </lineage>
</organism>
<evidence type="ECO:0000256" key="2">
    <source>
        <dbReference type="ARBA" id="ARBA00022679"/>
    </source>
</evidence>
<gene>
    <name evidence="4" type="ORF">KM92DES2_10265</name>
</gene>
<protein>
    <recommendedName>
        <fullName evidence="3">Glycosyltransferase 2-like domain-containing protein</fullName>
    </recommendedName>
</protein>
<dbReference type="CDD" id="cd00761">
    <property type="entry name" value="Glyco_tranf_GTA_type"/>
    <property type="match status" value="1"/>
</dbReference>
<dbReference type="Pfam" id="PF00535">
    <property type="entry name" value="Glycos_transf_2"/>
    <property type="match status" value="1"/>
</dbReference>
<accession>A0A212IZ81</accession>
<keyword evidence="1" id="KW-0328">Glycosyltransferase</keyword>
<dbReference type="SUPFAM" id="SSF53448">
    <property type="entry name" value="Nucleotide-diphospho-sugar transferases"/>
    <property type="match status" value="1"/>
</dbReference>
<evidence type="ECO:0000256" key="1">
    <source>
        <dbReference type="ARBA" id="ARBA00022676"/>
    </source>
</evidence>
<reference evidence="4" key="1">
    <citation type="submission" date="2016-04" db="EMBL/GenBank/DDBJ databases">
        <authorList>
            <person name="Evans L.H."/>
            <person name="Alamgir A."/>
            <person name="Owens N."/>
            <person name="Weber N.D."/>
            <person name="Virtaneva K."/>
            <person name="Barbian K."/>
            <person name="Babar A."/>
            <person name="Rosenke K."/>
        </authorList>
    </citation>
    <scope>NUCLEOTIDE SEQUENCE</scope>
    <source>
        <strain evidence="4">92-2</strain>
    </source>
</reference>
<dbReference type="GO" id="GO:0016758">
    <property type="term" value="F:hexosyltransferase activity"/>
    <property type="evidence" value="ECO:0007669"/>
    <property type="project" value="UniProtKB-ARBA"/>
</dbReference>
<dbReference type="EMBL" id="FLUP01000001">
    <property type="protein sequence ID" value="SBV92414.1"/>
    <property type="molecule type" value="Genomic_DNA"/>
</dbReference>
<dbReference type="RefSeq" id="WP_192111525.1">
    <property type="nucleotide sequence ID" value="NZ_LT598928.1"/>
</dbReference>
<name>A0A212IZ81_9BACT</name>
<sequence>MKDISVIIPAYNVEKFLTHCLDSILASGPESMEVLLINDGSTDKTAEICFQYAKRDSRIILSNQNNSGAVAARNRGLDMACGTYVLFVDADDYVSSDYVHALYKTALATSADIVLCNLHRVRQGNIIETTNYPAKTLKLVAERLSLVKETYYPGPYAKMIHRKLLEDNAIRFLVEEGYFGFAEDMLFALHTTYTAQKIVFCPDAIYSYSMDNNNSICSNPLVQQRNNKDRLIIIRHMLDFALQKELHGEALLYVLQAVENHLYWGGISTLQIFMSDLHERNYPEIITMHFQKFAEEWSKHSSMQAKIKEKIKKNLQHYPFLYKTISTIYSRLKN</sequence>
<dbReference type="InterPro" id="IPR001173">
    <property type="entry name" value="Glyco_trans_2-like"/>
</dbReference>
<evidence type="ECO:0000259" key="3">
    <source>
        <dbReference type="Pfam" id="PF00535"/>
    </source>
</evidence>
<dbReference type="AlphaFoldDB" id="A0A212IZ81"/>
<feature type="domain" description="Glycosyltransferase 2-like" evidence="3">
    <location>
        <begin position="5"/>
        <end position="166"/>
    </location>
</feature>
<dbReference type="InterPro" id="IPR029044">
    <property type="entry name" value="Nucleotide-diphossugar_trans"/>
</dbReference>